<dbReference type="GO" id="GO:0045892">
    <property type="term" value="P:negative regulation of DNA-templated transcription"/>
    <property type="evidence" value="ECO:0007669"/>
    <property type="project" value="TreeGrafter"/>
</dbReference>
<dbReference type="Gene3D" id="3.30.1490.190">
    <property type="match status" value="1"/>
</dbReference>
<evidence type="ECO:0000313" key="9">
    <source>
        <dbReference type="EMBL" id="TCC99277.1"/>
    </source>
</evidence>
<evidence type="ECO:0000256" key="3">
    <source>
        <dbReference type="ARBA" id="ARBA00022833"/>
    </source>
</evidence>
<accession>A0A4R0NHP1</accession>
<dbReference type="PANTHER" id="PTHR33202">
    <property type="entry name" value="ZINC UPTAKE REGULATION PROTEIN"/>
    <property type="match status" value="1"/>
</dbReference>
<evidence type="ECO:0000256" key="4">
    <source>
        <dbReference type="ARBA" id="ARBA00023015"/>
    </source>
</evidence>
<keyword evidence="2" id="KW-0678">Repressor</keyword>
<dbReference type="GO" id="GO:0003700">
    <property type="term" value="F:DNA-binding transcription factor activity"/>
    <property type="evidence" value="ECO:0007669"/>
    <property type="project" value="InterPro"/>
</dbReference>
<dbReference type="OrthoDB" id="594893at2"/>
<dbReference type="InterPro" id="IPR036388">
    <property type="entry name" value="WH-like_DNA-bd_sf"/>
</dbReference>
<dbReference type="AlphaFoldDB" id="A0A4R0NHP1"/>
<keyword evidence="8" id="KW-0408">Iron</keyword>
<comment type="cofactor">
    <cofactor evidence="8">
        <name>Mn(2+)</name>
        <dbReference type="ChEBI" id="CHEBI:29035"/>
    </cofactor>
    <cofactor evidence="8">
        <name>Fe(2+)</name>
        <dbReference type="ChEBI" id="CHEBI:29033"/>
    </cofactor>
    <text evidence="8">Binds 1 Mn(2+) or Fe(2+) ion per subunit.</text>
</comment>
<feature type="binding site" evidence="8">
    <location>
        <position position="90"/>
    </location>
    <ligand>
        <name>Fe cation</name>
        <dbReference type="ChEBI" id="CHEBI:24875"/>
    </ligand>
</feature>
<keyword evidence="3 7" id="KW-0862">Zinc</keyword>
<sequence length="140" mass="15734">MIKEAESRLKAKQINPTAMRLLVLEFLTKQSAAISLNDLEKGMAPSDRITLYRTLKTFEEKGLVHSIEDGSGATKYALCDEDCDAENHHDLHVHFYCNNCRETFCLPNTSIPEMALPEGFKQQEMNLIIKGVCKVCNSIA</sequence>
<name>A0A4R0NHP1_9SPHI</name>
<reference evidence="9 10" key="1">
    <citation type="submission" date="2019-02" db="EMBL/GenBank/DDBJ databases">
        <title>Pedobacter sp. RP-3-8 sp. nov., isolated from Arctic soil.</title>
        <authorList>
            <person name="Dahal R.H."/>
        </authorList>
    </citation>
    <scope>NUCLEOTIDE SEQUENCE [LARGE SCALE GENOMIC DNA]</scope>
    <source>
        <strain evidence="9 10">RP-3-8</strain>
    </source>
</reference>
<dbReference type="GO" id="GO:0000976">
    <property type="term" value="F:transcription cis-regulatory region binding"/>
    <property type="evidence" value="ECO:0007669"/>
    <property type="project" value="TreeGrafter"/>
</dbReference>
<dbReference type="GO" id="GO:0008270">
    <property type="term" value="F:zinc ion binding"/>
    <property type="evidence" value="ECO:0007669"/>
    <property type="project" value="TreeGrafter"/>
</dbReference>
<dbReference type="RefSeq" id="WP_131606320.1">
    <property type="nucleotide sequence ID" value="NZ_SJSM01000001.1"/>
</dbReference>
<keyword evidence="6" id="KW-0804">Transcription</keyword>
<evidence type="ECO:0000256" key="2">
    <source>
        <dbReference type="ARBA" id="ARBA00022491"/>
    </source>
</evidence>
<dbReference type="Gene3D" id="1.10.10.10">
    <property type="entry name" value="Winged helix-like DNA-binding domain superfamily/Winged helix DNA-binding domain"/>
    <property type="match status" value="1"/>
</dbReference>
<evidence type="ECO:0000256" key="1">
    <source>
        <dbReference type="ARBA" id="ARBA00007957"/>
    </source>
</evidence>
<feature type="binding site" evidence="7">
    <location>
        <position position="97"/>
    </location>
    <ligand>
        <name>Zn(2+)</name>
        <dbReference type="ChEBI" id="CHEBI:29105"/>
    </ligand>
</feature>
<dbReference type="Pfam" id="PF01475">
    <property type="entry name" value="FUR"/>
    <property type="match status" value="1"/>
</dbReference>
<comment type="caution">
    <text evidence="9">The sequence shown here is derived from an EMBL/GenBank/DDBJ whole genome shotgun (WGS) entry which is preliminary data.</text>
</comment>
<feature type="binding site" evidence="7">
    <location>
        <position position="136"/>
    </location>
    <ligand>
        <name>Zn(2+)</name>
        <dbReference type="ChEBI" id="CHEBI:29105"/>
    </ligand>
</feature>
<proteinExistence type="inferred from homology"/>
<comment type="similarity">
    <text evidence="1">Belongs to the Fur family.</text>
</comment>
<feature type="binding site" evidence="7">
    <location>
        <position position="133"/>
    </location>
    <ligand>
        <name>Zn(2+)</name>
        <dbReference type="ChEBI" id="CHEBI:29105"/>
    </ligand>
</feature>
<evidence type="ECO:0000256" key="6">
    <source>
        <dbReference type="ARBA" id="ARBA00023163"/>
    </source>
</evidence>
<feature type="binding site" evidence="8">
    <location>
        <position position="88"/>
    </location>
    <ligand>
        <name>Fe cation</name>
        <dbReference type="ChEBI" id="CHEBI:24875"/>
    </ligand>
</feature>
<evidence type="ECO:0000256" key="7">
    <source>
        <dbReference type="PIRSR" id="PIRSR602481-1"/>
    </source>
</evidence>
<dbReference type="GO" id="GO:1900376">
    <property type="term" value="P:regulation of secondary metabolite biosynthetic process"/>
    <property type="evidence" value="ECO:0007669"/>
    <property type="project" value="TreeGrafter"/>
</dbReference>
<comment type="cofactor">
    <cofactor evidence="7">
        <name>Zn(2+)</name>
        <dbReference type="ChEBI" id="CHEBI:29105"/>
    </cofactor>
    <text evidence="7">Binds 1 zinc ion per subunit.</text>
</comment>
<evidence type="ECO:0000313" key="10">
    <source>
        <dbReference type="Proteomes" id="UP000291117"/>
    </source>
</evidence>
<keyword evidence="5" id="KW-0238">DNA-binding</keyword>
<feature type="binding site" evidence="7">
    <location>
        <position position="100"/>
    </location>
    <ligand>
        <name>Zn(2+)</name>
        <dbReference type="ChEBI" id="CHEBI:29105"/>
    </ligand>
</feature>
<protein>
    <submittedName>
        <fullName evidence="9">Transcriptional repressor</fullName>
    </submittedName>
</protein>
<evidence type="ECO:0000256" key="5">
    <source>
        <dbReference type="ARBA" id="ARBA00023125"/>
    </source>
</evidence>
<dbReference type="InterPro" id="IPR043135">
    <property type="entry name" value="Fur_C"/>
</dbReference>
<keyword evidence="7" id="KW-0479">Metal-binding</keyword>
<dbReference type="EMBL" id="SJSM01000001">
    <property type="protein sequence ID" value="TCC99277.1"/>
    <property type="molecule type" value="Genomic_DNA"/>
</dbReference>
<dbReference type="InterPro" id="IPR036390">
    <property type="entry name" value="WH_DNA-bd_sf"/>
</dbReference>
<dbReference type="InterPro" id="IPR002481">
    <property type="entry name" value="FUR"/>
</dbReference>
<dbReference type="SUPFAM" id="SSF46785">
    <property type="entry name" value="Winged helix' DNA-binding domain"/>
    <property type="match status" value="1"/>
</dbReference>
<evidence type="ECO:0000256" key="8">
    <source>
        <dbReference type="PIRSR" id="PIRSR602481-2"/>
    </source>
</evidence>
<keyword evidence="4" id="KW-0805">Transcription regulation</keyword>
<keyword evidence="10" id="KW-1185">Reference proteome</keyword>
<dbReference type="Proteomes" id="UP000291117">
    <property type="component" value="Unassembled WGS sequence"/>
</dbReference>
<gene>
    <name evidence="9" type="ORF">EZ444_00935</name>
</gene>
<dbReference type="PANTHER" id="PTHR33202:SF22">
    <property type="entry name" value="HYDROGEN PEROXIDE SENSITIVE REPRESSOR"/>
    <property type="match status" value="1"/>
</dbReference>
<organism evidence="9 10">
    <name type="scientific">Pedobacter hiemivivus</name>
    <dbReference type="NCBI Taxonomy" id="2530454"/>
    <lineage>
        <taxon>Bacteria</taxon>
        <taxon>Pseudomonadati</taxon>
        <taxon>Bacteroidota</taxon>
        <taxon>Sphingobacteriia</taxon>
        <taxon>Sphingobacteriales</taxon>
        <taxon>Sphingobacteriaceae</taxon>
        <taxon>Pedobacter</taxon>
    </lineage>
</organism>